<dbReference type="SUPFAM" id="SSF46785">
    <property type="entry name" value="Winged helix' DNA-binding domain"/>
    <property type="match status" value="1"/>
</dbReference>
<dbReference type="InterPro" id="IPR036390">
    <property type="entry name" value="WH_DNA-bd_sf"/>
</dbReference>
<dbReference type="AlphaFoldDB" id="A0A839NDM2"/>
<protein>
    <submittedName>
        <fullName evidence="5">DNA-binding transcriptional ArsR family regulator</fullName>
    </submittedName>
</protein>
<keyword evidence="3" id="KW-0804">Transcription</keyword>
<evidence type="ECO:0000256" key="3">
    <source>
        <dbReference type="ARBA" id="ARBA00023163"/>
    </source>
</evidence>
<dbReference type="Proteomes" id="UP000559182">
    <property type="component" value="Unassembled WGS sequence"/>
</dbReference>
<feature type="domain" description="HTH arsR-type" evidence="4">
    <location>
        <begin position="9"/>
        <end position="90"/>
    </location>
</feature>
<accession>A0A839NDM2</accession>
<dbReference type="Gene3D" id="1.10.10.10">
    <property type="entry name" value="Winged helix-like DNA-binding domain superfamily/Winged helix DNA-binding domain"/>
    <property type="match status" value="1"/>
</dbReference>
<reference evidence="5 6" key="1">
    <citation type="submission" date="2020-08" db="EMBL/GenBank/DDBJ databases">
        <title>Sequencing the genomes of 1000 actinobacteria strains.</title>
        <authorList>
            <person name="Klenk H.-P."/>
        </authorList>
    </citation>
    <scope>NUCLEOTIDE SEQUENCE [LARGE SCALE GENOMIC DNA]</scope>
    <source>
        <strain evidence="5 6">DSM 105369</strain>
    </source>
</reference>
<evidence type="ECO:0000313" key="5">
    <source>
        <dbReference type="EMBL" id="MBB2894064.1"/>
    </source>
</evidence>
<gene>
    <name evidence="5" type="ORF">FHU39_004100</name>
</gene>
<dbReference type="RefSeq" id="WP_183322517.1">
    <property type="nucleotide sequence ID" value="NZ_JACHVQ010000004.1"/>
</dbReference>
<comment type="caution">
    <text evidence="5">The sequence shown here is derived from an EMBL/GenBank/DDBJ whole genome shotgun (WGS) entry which is preliminary data.</text>
</comment>
<evidence type="ECO:0000259" key="4">
    <source>
        <dbReference type="SMART" id="SM00418"/>
    </source>
</evidence>
<dbReference type="PANTHER" id="PTHR33154:SF33">
    <property type="entry name" value="TRANSCRIPTIONAL REPRESSOR SDPR"/>
    <property type="match status" value="1"/>
</dbReference>
<dbReference type="InterPro" id="IPR036388">
    <property type="entry name" value="WH-like_DNA-bd_sf"/>
</dbReference>
<dbReference type="InterPro" id="IPR051081">
    <property type="entry name" value="HTH_MetalResp_TranReg"/>
</dbReference>
<dbReference type="Pfam" id="PF12840">
    <property type="entry name" value="HTH_20"/>
    <property type="match status" value="1"/>
</dbReference>
<dbReference type="GO" id="GO:0003700">
    <property type="term" value="F:DNA-binding transcription factor activity"/>
    <property type="evidence" value="ECO:0007669"/>
    <property type="project" value="InterPro"/>
</dbReference>
<dbReference type="GO" id="GO:0003677">
    <property type="term" value="F:DNA binding"/>
    <property type="evidence" value="ECO:0007669"/>
    <property type="project" value="UniProtKB-KW"/>
</dbReference>
<evidence type="ECO:0000313" key="6">
    <source>
        <dbReference type="Proteomes" id="UP000559182"/>
    </source>
</evidence>
<dbReference type="CDD" id="cd00090">
    <property type="entry name" value="HTH_ARSR"/>
    <property type="match status" value="1"/>
</dbReference>
<dbReference type="InterPro" id="IPR001845">
    <property type="entry name" value="HTH_ArsR_DNA-bd_dom"/>
</dbReference>
<dbReference type="EMBL" id="JACHVQ010000004">
    <property type="protein sequence ID" value="MBB2894064.1"/>
    <property type="molecule type" value="Genomic_DNA"/>
</dbReference>
<proteinExistence type="predicted"/>
<dbReference type="InterPro" id="IPR011991">
    <property type="entry name" value="ArsR-like_HTH"/>
</dbReference>
<keyword evidence="6" id="KW-1185">Reference proteome</keyword>
<name>A0A839NDM2_9MICO</name>
<organism evidence="5 6">
    <name type="scientific">Flexivirga oryzae</name>
    <dbReference type="NCBI Taxonomy" id="1794944"/>
    <lineage>
        <taxon>Bacteria</taxon>
        <taxon>Bacillati</taxon>
        <taxon>Actinomycetota</taxon>
        <taxon>Actinomycetes</taxon>
        <taxon>Micrococcales</taxon>
        <taxon>Dermacoccaceae</taxon>
        <taxon>Flexivirga</taxon>
    </lineage>
</organism>
<keyword evidence="2 5" id="KW-0238">DNA-binding</keyword>
<dbReference type="SMART" id="SM00418">
    <property type="entry name" value="HTH_ARSR"/>
    <property type="match status" value="1"/>
</dbReference>
<keyword evidence="1" id="KW-0805">Transcription regulation</keyword>
<evidence type="ECO:0000256" key="2">
    <source>
        <dbReference type="ARBA" id="ARBA00023125"/>
    </source>
</evidence>
<sequence>MSLEDEALTELRASAHPVRLRMMSLLTGAAMSAAELARELDITQANASYHLRMLARAGQVEIAETESVRGGQAKKYRYRYPREKVSPNRKPPSGATPEEWQQYIHVLYRELVRRSEQRIDGQALSADAEVWVTPETWRKARELVHEASRLVHQEALRPHAADSVHVNFQAELFRMRDERDDTAGAE</sequence>
<dbReference type="PANTHER" id="PTHR33154">
    <property type="entry name" value="TRANSCRIPTIONAL REGULATOR, ARSR FAMILY"/>
    <property type="match status" value="1"/>
</dbReference>
<evidence type="ECO:0000256" key="1">
    <source>
        <dbReference type="ARBA" id="ARBA00023015"/>
    </source>
</evidence>